<dbReference type="EMBL" id="JABCKI010000206">
    <property type="protein sequence ID" value="KAG5651719.1"/>
    <property type="molecule type" value="Genomic_DNA"/>
</dbReference>
<evidence type="ECO:0000256" key="5">
    <source>
        <dbReference type="ARBA" id="ARBA00022989"/>
    </source>
</evidence>
<dbReference type="Proteomes" id="UP000717328">
    <property type="component" value="Unassembled WGS sequence"/>
</dbReference>
<dbReference type="AlphaFoldDB" id="A0A9P7KJ74"/>
<dbReference type="InterPro" id="IPR007217">
    <property type="entry name" value="Per1-like"/>
</dbReference>
<dbReference type="GO" id="GO:0016788">
    <property type="term" value="F:hydrolase activity, acting on ester bonds"/>
    <property type="evidence" value="ECO:0007669"/>
    <property type="project" value="TreeGrafter"/>
</dbReference>
<comment type="function">
    <text evidence="7">Involved in the lipid remodeling steps of GPI-anchor maturation.</text>
</comment>
<dbReference type="PANTHER" id="PTHR13148:SF0">
    <property type="entry name" value="POST-GPI ATTACHMENT TO PROTEINS FACTOR 3"/>
    <property type="match status" value="1"/>
</dbReference>
<evidence type="ECO:0000256" key="3">
    <source>
        <dbReference type="ARBA" id="ARBA00022692"/>
    </source>
</evidence>
<dbReference type="OrthoDB" id="419770at2759"/>
<evidence type="ECO:0000256" key="4">
    <source>
        <dbReference type="ARBA" id="ARBA00022729"/>
    </source>
</evidence>
<protein>
    <recommendedName>
        <fullName evidence="7">Post-GPI attachment to proteins factor 3</fullName>
    </recommendedName>
</protein>
<evidence type="ECO:0000313" key="8">
    <source>
        <dbReference type="EMBL" id="KAG5651719.1"/>
    </source>
</evidence>
<comment type="similarity">
    <text evidence="7">Belongs to the PGAP3 family.</text>
</comment>
<keyword evidence="5" id="KW-1133">Transmembrane helix</keyword>
<reference evidence="8" key="1">
    <citation type="submission" date="2021-02" db="EMBL/GenBank/DDBJ databases">
        <authorList>
            <person name="Nieuwenhuis M."/>
            <person name="Van De Peppel L.J.J."/>
        </authorList>
    </citation>
    <scope>NUCLEOTIDE SEQUENCE</scope>
    <source>
        <strain evidence="8">D49</strain>
    </source>
</reference>
<dbReference type="GO" id="GO:0006506">
    <property type="term" value="P:GPI anchor biosynthetic process"/>
    <property type="evidence" value="ECO:0007669"/>
    <property type="project" value="UniProtKB-KW"/>
</dbReference>
<proteinExistence type="inferred from homology"/>
<evidence type="ECO:0000256" key="2">
    <source>
        <dbReference type="ARBA" id="ARBA00022502"/>
    </source>
</evidence>
<keyword evidence="4" id="KW-0732">Signal</keyword>
<name>A0A9P7KJ74_9AGAR</name>
<keyword evidence="3" id="KW-0812">Transmembrane</keyword>
<gene>
    <name evidence="8" type="ORF">H0H81_007689</name>
</gene>
<organism evidence="8 9">
    <name type="scientific">Sphagnurus paluster</name>
    <dbReference type="NCBI Taxonomy" id="117069"/>
    <lineage>
        <taxon>Eukaryota</taxon>
        <taxon>Fungi</taxon>
        <taxon>Dikarya</taxon>
        <taxon>Basidiomycota</taxon>
        <taxon>Agaricomycotina</taxon>
        <taxon>Agaricomycetes</taxon>
        <taxon>Agaricomycetidae</taxon>
        <taxon>Agaricales</taxon>
        <taxon>Tricholomatineae</taxon>
        <taxon>Lyophyllaceae</taxon>
        <taxon>Sphagnurus</taxon>
    </lineage>
</organism>
<accession>A0A9P7KJ74</accession>
<evidence type="ECO:0000256" key="6">
    <source>
        <dbReference type="ARBA" id="ARBA00023136"/>
    </source>
</evidence>
<comment type="caution">
    <text evidence="8">The sequence shown here is derived from an EMBL/GenBank/DDBJ whole genome shotgun (WGS) entry which is preliminary data.</text>
</comment>
<dbReference type="GO" id="GO:0005789">
    <property type="term" value="C:endoplasmic reticulum membrane"/>
    <property type="evidence" value="ECO:0007669"/>
    <property type="project" value="UniProtKB-SubCell"/>
</dbReference>
<dbReference type="Pfam" id="PF04080">
    <property type="entry name" value="Per1"/>
    <property type="match status" value="1"/>
</dbReference>
<keyword evidence="7" id="KW-0256">Endoplasmic reticulum</keyword>
<reference evidence="8" key="2">
    <citation type="submission" date="2021-10" db="EMBL/GenBank/DDBJ databases">
        <title>Phylogenomics reveals ancestral predisposition of the termite-cultivated fungus Termitomyces towards a domesticated lifestyle.</title>
        <authorList>
            <person name="Auxier B."/>
            <person name="Grum-Grzhimaylo A."/>
            <person name="Cardenas M.E."/>
            <person name="Lodge J.D."/>
            <person name="Laessoe T."/>
            <person name="Pedersen O."/>
            <person name="Smith M.E."/>
            <person name="Kuyper T.W."/>
            <person name="Franco-Molano E.A."/>
            <person name="Baroni T.J."/>
            <person name="Aanen D.K."/>
        </authorList>
    </citation>
    <scope>NUCLEOTIDE SEQUENCE</scope>
    <source>
        <strain evidence="8">D49</strain>
    </source>
</reference>
<keyword evidence="2 7" id="KW-0337">GPI-anchor biosynthesis</keyword>
<evidence type="ECO:0000256" key="1">
    <source>
        <dbReference type="ARBA" id="ARBA00004127"/>
    </source>
</evidence>
<comment type="subcellular location">
    <subcellularLocation>
        <location evidence="1">Endomembrane system</location>
        <topology evidence="1">Multi-pass membrane protein</topology>
    </subcellularLocation>
    <subcellularLocation>
        <location evidence="7">Endoplasmic reticulum membrane</location>
        <topology evidence="7">Multi-pass membrane protein</topology>
    </subcellularLocation>
</comment>
<keyword evidence="6" id="KW-0472">Membrane</keyword>
<evidence type="ECO:0000313" key="9">
    <source>
        <dbReference type="Proteomes" id="UP000717328"/>
    </source>
</evidence>
<sequence length="103" mass="11854">MVFNLSIGLTHNALWLLYSLPISVIRRFPSMPKTYRPSYIRKATVFVALTTAATALELFDFPPWGRIIDAHSLWHLATAPIALFWYDFLVEDALEGSWREQKA</sequence>
<evidence type="ECO:0000256" key="7">
    <source>
        <dbReference type="RuleBase" id="RU365066"/>
    </source>
</evidence>
<keyword evidence="9" id="KW-1185">Reference proteome</keyword>
<dbReference type="PANTHER" id="PTHR13148">
    <property type="entry name" value="PER1-RELATED"/>
    <property type="match status" value="1"/>
</dbReference>